<dbReference type="GO" id="GO:0006508">
    <property type="term" value="P:proteolysis"/>
    <property type="evidence" value="ECO:0007669"/>
    <property type="project" value="InterPro"/>
</dbReference>
<keyword evidence="3" id="KW-0645">Protease</keyword>
<evidence type="ECO:0000256" key="1">
    <source>
        <dbReference type="ARBA" id="ARBA00009005"/>
    </source>
</evidence>
<gene>
    <name evidence="6" type="ORF">Z518_10441</name>
</gene>
<evidence type="ECO:0000313" key="7">
    <source>
        <dbReference type="Proteomes" id="UP000053617"/>
    </source>
</evidence>
<dbReference type="PANTHER" id="PTHR48104">
    <property type="entry name" value="METACASPASE-4"/>
    <property type="match status" value="1"/>
</dbReference>
<evidence type="ECO:0000259" key="5">
    <source>
        <dbReference type="Pfam" id="PF00656"/>
    </source>
</evidence>
<dbReference type="GO" id="GO:0005737">
    <property type="term" value="C:cytoplasm"/>
    <property type="evidence" value="ECO:0007669"/>
    <property type="project" value="TreeGrafter"/>
</dbReference>
<keyword evidence="3" id="KW-0378">Hydrolase</keyword>
<dbReference type="InterPro" id="IPR029030">
    <property type="entry name" value="Caspase-like_dom_sf"/>
</dbReference>
<dbReference type="SUPFAM" id="SSF52129">
    <property type="entry name" value="Caspase-like"/>
    <property type="match status" value="1"/>
</dbReference>
<name>A0A0D2FDY5_9EURO</name>
<evidence type="ECO:0000256" key="2">
    <source>
        <dbReference type="ARBA" id="ARBA00022703"/>
    </source>
</evidence>
<dbReference type="GO" id="GO:0006915">
    <property type="term" value="P:apoptotic process"/>
    <property type="evidence" value="ECO:0007669"/>
    <property type="project" value="UniProtKB-KW"/>
</dbReference>
<evidence type="ECO:0000256" key="3">
    <source>
        <dbReference type="ARBA" id="ARBA00022807"/>
    </source>
</evidence>
<dbReference type="GeneID" id="25298512"/>
<dbReference type="PANTHER" id="PTHR48104:SF30">
    <property type="entry name" value="METACASPASE-1"/>
    <property type="match status" value="1"/>
</dbReference>
<protein>
    <submittedName>
        <fullName evidence="6">Rhinocladiella mackenziei CBS 650.93 unplaced genomic scaffold supercont1.9, whole genome shotgun sequence</fullName>
    </submittedName>
</protein>
<keyword evidence="2" id="KW-0053">Apoptosis</keyword>
<proteinExistence type="inferred from homology"/>
<sequence>MSTFGNKSVKVHDRELVQLSIVPQKSDYTGLFGHYSRSSGVGVNKKALMIGVNYFRQRGQLCGSIREVQNMSAYLNLNFGYPRENMVILTDDQRNPFSQPTRANILRAMCWLVKDVQSNDSLVFHYSGHGPQPPSDKEEEEGCDEVIFPVDFRSAGCIIGIEIYKIMIQGLPAGVKLKTIFDYSYYEGMTIY</sequence>
<dbReference type="HOGENOM" id="CLU_029389_2_3_1"/>
<dbReference type="Gene3D" id="3.40.50.12660">
    <property type="match status" value="1"/>
</dbReference>
<dbReference type="OrthoDB" id="3223806at2759"/>
<evidence type="ECO:0000313" key="6">
    <source>
        <dbReference type="EMBL" id="KIX00302.1"/>
    </source>
</evidence>
<feature type="domain" description="Peptidase C14 caspase" evidence="5">
    <location>
        <begin position="45"/>
        <end position="169"/>
    </location>
</feature>
<keyword evidence="4" id="KW-0865">Zymogen</keyword>
<dbReference type="AlphaFoldDB" id="A0A0D2FDY5"/>
<evidence type="ECO:0000256" key="4">
    <source>
        <dbReference type="ARBA" id="ARBA00023145"/>
    </source>
</evidence>
<dbReference type="InterPro" id="IPR011600">
    <property type="entry name" value="Pept_C14_caspase"/>
</dbReference>
<dbReference type="EMBL" id="KN847483">
    <property type="protein sequence ID" value="KIX00302.1"/>
    <property type="molecule type" value="Genomic_DNA"/>
</dbReference>
<dbReference type="VEuPathDB" id="FungiDB:Z518_10441"/>
<reference evidence="6 7" key="1">
    <citation type="submission" date="2015-01" db="EMBL/GenBank/DDBJ databases">
        <title>The Genome Sequence of Rhinocladiella mackenzie CBS 650.93.</title>
        <authorList>
            <consortium name="The Broad Institute Genomics Platform"/>
            <person name="Cuomo C."/>
            <person name="de Hoog S."/>
            <person name="Gorbushina A."/>
            <person name="Stielow B."/>
            <person name="Teixiera M."/>
            <person name="Abouelleil A."/>
            <person name="Chapman S.B."/>
            <person name="Priest M."/>
            <person name="Young S.K."/>
            <person name="Wortman J."/>
            <person name="Nusbaum C."/>
            <person name="Birren B."/>
        </authorList>
    </citation>
    <scope>NUCLEOTIDE SEQUENCE [LARGE SCALE GENOMIC DNA]</scope>
    <source>
        <strain evidence="6 7">CBS 650.93</strain>
    </source>
</reference>
<organism evidence="6 7">
    <name type="scientific">Rhinocladiella mackenziei CBS 650.93</name>
    <dbReference type="NCBI Taxonomy" id="1442369"/>
    <lineage>
        <taxon>Eukaryota</taxon>
        <taxon>Fungi</taxon>
        <taxon>Dikarya</taxon>
        <taxon>Ascomycota</taxon>
        <taxon>Pezizomycotina</taxon>
        <taxon>Eurotiomycetes</taxon>
        <taxon>Chaetothyriomycetidae</taxon>
        <taxon>Chaetothyriales</taxon>
        <taxon>Herpotrichiellaceae</taxon>
        <taxon>Rhinocladiella</taxon>
    </lineage>
</organism>
<dbReference type="Proteomes" id="UP000053617">
    <property type="component" value="Unassembled WGS sequence"/>
</dbReference>
<keyword evidence="7" id="KW-1185">Reference proteome</keyword>
<dbReference type="Pfam" id="PF00656">
    <property type="entry name" value="Peptidase_C14"/>
    <property type="match status" value="1"/>
</dbReference>
<comment type="similarity">
    <text evidence="1">Belongs to the peptidase C14B family.</text>
</comment>
<dbReference type="InterPro" id="IPR050452">
    <property type="entry name" value="Metacaspase"/>
</dbReference>
<dbReference type="RefSeq" id="XP_013267438.1">
    <property type="nucleotide sequence ID" value="XM_013411984.1"/>
</dbReference>
<accession>A0A0D2FDY5</accession>
<dbReference type="GO" id="GO:0004197">
    <property type="term" value="F:cysteine-type endopeptidase activity"/>
    <property type="evidence" value="ECO:0007669"/>
    <property type="project" value="InterPro"/>
</dbReference>
<keyword evidence="3" id="KW-0788">Thiol protease</keyword>